<dbReference type="AlphaFoldDB" id="A0A6L9MMV4"/>
<dbReference type="EMBL" id="JAAAMJ010000034">
    <property type="protein sequence ID" value="NDV89274.1"/>
    <property type="molecule type" value="Genomic_DNA"/>
</dbReference>
<organism evidence="1 2">
    <name type="scientific">Aurantimonas aggregata</name>
    <dbReference type="NCBI Taxonomy" id="2047720"/>
    <lineage>
        <taxon>Bacteria</taxon>
        <taxon>Pseudomonadati</taxon>
        <taxon>Pseudomonadota</taxon>
        <taxon>Alphaproteobacteria</taxon>
        <taxon>Hyphomicrobiales</taxon>
        <taxon>Aurantimonadaceae</taxon>
        <taxon>Aurantimonas</taxon>
    </lineage>
</organism>
<name>A0A6L9MMV4_9HYPH</name>
<dbReference type="RefSeq" id="WP_163046127.1">
    <property type="nucleotide sequence ID" value="NZ_JAAAMJ010000034.1"/>
</dbReference>
<comment type="caution">
    <text evidence="1">The sequence shown here is derived from an EMBL/GenBank/DDBJ whole genome shotgun (WGS) entry which is preliminary data.</text>
</comment>
<evidence type="ECO:0000313" key="1">
    <source>
        <dbReference type="EMBL" id="NDV89274.1"/>
    </source>
</evidence>
<keyword evidence="2" id="KW-1185">Reference proteome</keyword>
<proteinExistence type="predicted"/>
<reference evidence="1 2" key="1">
    <citation type="submission" date="2020-01" db="EMBL/GenBank/DDBJ databases">
        <title>Genomes of bacteria type strains.</title>
        <authorList>
            <person name="Chen J."/>
            <person name="Zhu S."/>
            <person name="Chen J."/>
        </authorList>
    </citation>
    <scope>NUCLEOTIDE SEQUENCE [LARGE SCALE GENOMIC DNA]</scope>
    <source>
        <strain evidence="1 2">KCTC 52919</strain>
    </source>
</reference>
<evidence type="ECO:0000313" key="2">
    <source>
        <dbReference type="Proteomes" id="UP000476332"/>
    </source>
</evidence>
<sequence>MEPSIIAAASPPQLFTADILRFTEEAAECLADDFGCFREDHGSGAFTKVDMVYR</sequence>
<gene>
    <name evidence="1" type="ORF">GTW51_21670</name>
</gene>
<dbReference type="Proteomes" id="UP000476332">
    <property type="component" value="Unassembled WGS sequence"/>
</dbReference>
<protein>
    <submittedName>
        <fullName evidence="1">Uncharacterized protein</fullName>
    </submittedName>
</protein>
<accession>A0A6L9MMV4</accession>